<dbReference type="InterPro" id="IPR002550">
    <property type="entry name" value="CNNM"/>
</dbReference>
<dbReference type="Pfam" id="PF01595">
    <property type="entry name" value="CNNM"/>
    <property type="match status" value="1"/>
</dbReference>
<dbReference type="PANTHER" id="PTHR22777:SF32">
    <property type="entry name" value="UPF0053 INNER MEMBRANE PROTEIN YFJD"/>
    <property type="match status" value="1"/>
</dbReference>
<dbReference type="PANTHER" id="PTHR22777">
    <property type="entry name" value="HEMOLYSIN-RELATED"/>
    <property type="match status" value="1"/>
</dbReference>
<feature type="domain" description="CNNM transmembrane" evidence="13">
    <location>
        <begin position="1"/>
        <end position="200"/>
    </location>
</feature>
<evidence type="ECO:0000256" key="2">
    <source>
        <dbReference type="ARBA" id="ARBA00006337"/>
    </source>
</evidence>
<evidence type="ECO:0000256" key="3">
    <source>
        <dbReference type="ARBA" id="ARBA00022475"/>
    </source>
</evidence>
<feature type="transmembrane region" description="Helical" evidence="11">
    <location>
        <begin position="89"/>
        <end position="108"/>
    </location>
</feature>
<dbReference type="AlphaFoldDB" id="A0A0W0XYP0"/>
<comment type="caution">
    <text evidence="14">The sequence shown here is derived from an EMBL/GenBank/DDBJ whole genome shotgun (WGS) entry which is preliminary data.</text>
</comment>
<dbReference type="SMART" id="SM01091">
    <property type="entry name" value="CorC_HlyC"/>
    <property type="match status" value="1"/>
</dbReference>
<evidence type="ECO:0000313" key="14">
    <source>
        <dbReference type="EMBL" id="KTD49685.1"/>
    </source>
</evidence>
<evidence type="ECO:0000256" key="10">
    <source>
        <dbReference type="PROSITE-ProRule" id="PRU01193"/>
    </source>
</evidence>
<dbReference type="PROSITE" id="PS51846">
    <property type="entry name" value="CNNM"/>
    <property type="match status" value="1"/>
</dbReference>
<dbReference type="Pfam" id="PF03471">
    <property type="entry name" value="CorC_HlyC"/>
    <property type="match status" value="1"/>
</dbReference>
<keyword evidence="15" id="KW-1185">Reference proteome</keyword>
<evidence type="ECO:0000256" key="5">
    <source>
        <dbReference type="ARBA" id="ARBA00022737"/>
    </source>
</evidence>
<evidence type="ECO:0000259" key="12">
    <source>
        <dbReference type="PROSITE" id="PS51371"/>
    </source>
</evidence>
<keyword evidence="4 10" id="KW-0812">Transmembrane</keyword>
<evidence type="ECO:0000256" key="6">
    <source>
        <dbReference type="ARBA" id="ARBA00022989"/>
    </source>
</evidence>
<dbReference type="SUPFAM" id="SSF56176">
    <property type="entry name" value="FAD-binding/transporter-associated domain-like"/>
    <property type="match status" value="1"/>
</dbReference>
<comment type="similarity">
    <text evidence="2">Belongs to the UPF0053 family.</text>
</comment>
<keyword evidence="7 9" id="KW-0129">CBS domain</keyword>
<dbReference type="Pfam" id="PF00571">
    <property type="entry name" value="CBS"/>
    <property type="match status" value="2"/>
</dbReference>
<feature type="domain" description="CBS" evidence="12">
    <location>
        <begin position="273"/>
        <end position="331"/>
    </location>
</feature>
<reference evidence="14 15" key="1">
    <citation type="submission" date="2015-11" db="EMBL/GenBank/DDBJ databases">
        <title>Genomic analysis of 38 Legionella species identifies large and diverse effector repertoires.</title>
        <authorList>
            <person name="Burstein D."/>
            <person name="Amaro F."/>
            <person name="Zusman T."/>
            <person name="Lifshitz Z."/>
            <person name="Cohen O."/>
            <person name="Gilbert J.A."/>
            <person name="Pupko T."/>
            <person name="Shuman H.A."/>
            <person name="Segal G."/>
        </authorList>
    </citation>
    <scope>NUCLEOTIDE SEQUENCE [LARGE SCALE GENOMIC DNA]</scope>
    <source>
        <strain evidence="14 15">CDC#1442-AUS-E</strain>
    </source>
</reference>
<dbReference type="PATRIC" id="fig|45073.5.peg.2003"/>
<dbReference type="OrthoDB" id="9797674at2"/>
<dbReference type="GO" id="GO:0005886">
    <property type="term" value="C:plasma membrane"/>
    <property type="evidence" value="ECO:0007669"/>
    <property type="project" value="UniProtKB-SubCell"/>
</dbReference>
<comment type="subcellular location">
    <subcellularLocation>
        <location evidence="1">Cell membrane</location>
        <topology evidence="1">Multi-pass membrane protein</topology>
    </subcellularLocation>
</comment>
<accession>A0A0W0XYP0</accession>
<feature type="transmembrane region" description="Helical" evidence="11">
    <location>
        <begin position="6"/>
        <end position="29"/>
    </location>
</feature>
<dbReference type="InterPro" id="IPR000644">
    <property type="entry name" value="CBS_dom"/>
</dbReference>
<gene>
    <name evidence="14" type="primary">corB</name>
    <name evidence="14" type="ORF">Lqui_1896</name>
</gene>
<organism evidence="14 15">
    <name type="scientific">Legionella quinlivanii</name>
    <dbReference type="NCBI Taxonomy" id="45073"/>
    <lineage>
        <taxon>Bacteria</taxon>
        <taxon>Pseudomonadati</taxon>
        <taxon>Pseudomonadota</taxon>
        <taxon>Gammaproteobacteria</taxon>
        <taxon>Legionellales</taxon>
        <taxon>Legionellaceae</taxon>
        <taxon>Legionella</taxon>
    </lineage>
</organism>
<dbReference type="InterPro" id="IPR036318">
    <property type="entry name" value="FAD-bd_PCMH-like_sf"/>
</dbReference>
<dbReference type="STRING" id="45073.Lqui_1896"/>
<proteinExistence type="inferred from homology"/>
<feature type="transmembrane region" description="Helical" evidence="11">
    <location>
        <begin position="61"/>
        <end position="83"/>
    </location>
</feature>
<sequence length="426" mass="47689">MQFSLVTLSIILFILILLSAFFSGTEIGIMSINRYRLKHWVKTNHHQAVRVSRLLQRPDKLLGVILIGNTFANITASMIATLIGQRLYGNAGVALATLVLTLIILVLAEMVPKTLAALHPQQVAFRSSLPLLLLQKILAPLVYLISTITNWILRLFGISLDKAQREALSAEELRSVVNEAGGLLPAEHQGMLISLLDLEEATVEDIMIPKADVIGIDLEQPWHQILDELETAQHTRLPLFRHSIDDLLGMVHVRNVLNLVLEERLDKDSLLKIADAPYFVPEATPLNVQLLNFRKEKKRSCFVVDEYGDLQGLVTIEDILEEVIGEFTTDIAALSKDIVQENEETIIVDASITLRHLKRGLGWQLPMIGPRTLSGLIIEHLGYIPTADSCLQIEDFQIEILRVGDNMVKTARIRKVNRTSETKVKP</sequence>
<dbReference type="InterPro" id="IPR044751">
    <property type="entry name" value="Ion_transp-like_CBS"/>
</dbReference>
<evidence type="ECO:0000256" key="11">
    <source>
        <dbReference type="SAM" id="Phobius"/>
    </source>
</evidence>
<dbReference type="InterPro" id="IPR046342">
    <property type="entry name" value="CBS_dom_sf"/>
</dbReference>
<dbReference type="Proteomes" id="UP000054618">
    <property type="component" value="Unassembled WGS sequence"/>
</dbReference>
<keyword evidence="3" id="KW-1003">Cell membrane</keyword>
<dbReference type="EMBL" id="LNYS01000010">
    <property type="protein sequence ID" value="KTD49685.1"/>
    <property type="molecule type" value="Genomic_DNA"/>
</dbReference>
<dbReference type="RefSeq" id="WP_058508001.1">
    <property type="nucleotide sequence ID" value="NZ_CAAAIK010000016.1"/>
</dbReference>
<evidence type="ECO:0000256" key="9">
    <source>
        <dbReference type="PROSITE-ProRule" id="PRU00703"/>
    </source>
</evidence>
<keyword evidence="8 10" id="KW-0472">Membrane</keyword>
<dbReference type="InterPro" id="IPR016169">
    <property type="entry name" value="FAD-bd_PCMH_sub2"/>
</dbReference>
<dbReference type="CDD" id="cd04590">
    <property type="entry name" value="CBS_pair_CorC_HlyC_assoc"/>
    <property type="match status" value="1"/>
</dbReference>
<evidence type="ECO:0000259" key="13">
    <source>
        <dbReference type="PROSITE" id="PS51846"/>
    </source>
</evidence>
<dbReference type="Gene3D" id="3.10.580.10">
    <property type="entry name" value="CBS-domain"/>
    <property type="match status" value="1"/>
</dbReference>
<protein>
    <submittedName>
        <fullName evidence="14">Mg2+ and Co2+ transporter CorB</fullName>
    </submittedName>
</protein>
<dbReference type="Gene3D" id="3.30.465.10">
    <property type="match status" value="1"/>
</dbReference>
<evidence type="ECO:0000256" key="7">
    <source>
        <dbReference type="ARBA" id="ARBA00023122"/>
    </source>
</evidence>
<name>A0A0W0XYP0_9GAMM</name>
<evidence type="ECO:0000313" key="15">
    <source>
        <dbReference type="Proteomes" id="UP000054618"/>
    </source>
</evidence>
<evidence type="ECO:0000256" key="4">
    <source>
        <dbReference type="ARBA" id="ARBA00022692"/>
    </source>
</evidence>
<feature type="transmembrane region" description="Helical" evidence="11">
    <location>
        <begin position="129"/>
        <end position="153"/>
    </location>
</feature>
<dbReference type="NCBIfam" id="NF008604">
    <property type="entry name" value="PRK11573.1"/>
    <property type="match status" value="1"/>
</dbReference>
<dbReference type="PROSITE" id="PS51371">
    <property type="entry name" value="CBS"/>
    <property type="match status" value="1"/>
</dbReference>
<dbReference type="InterPro" id="IPR005170">
    <property type="entry name" value="Transptr-assoc_dom"/>
</dbReference>
<dbReference type="GO" id="GO:0050660">
    <property type="term" value="F:flavin adenine dinucleotide binding"/>
    <property type="evidence" value="ECO:0007669"/>
    <property type="project" value="InterPro"/>
</dbReference>
<evidence type="ECO:0000256" key="1">
    <source>
        <dbReference type="ARBA" id="ARBA00004651"/>
    </source>
</evidence>
<keyword evidence="6 10" id="KW-1133">Transmembrane helix</keyword>
<keyword evidence="5" id="KW-0677">Repeat</keyword>
<dbReference type="SUPFAM" id="SSF54631">
    <property type="entry name" value="CBS-domain pair"/>
    <property type="match status" value="1"/>
</dbReference>
<evidence type="ECO:0000256" key="8">
    <source>
        <dbReference type="ARBA" id="ARBA00023136"/>
    </source>
</evidence>